<proteinExistence type="predicted"/>
<dbReference type="PANTHER" id="PTHR21301:SF11">
    <property type="entry name" value="GIY-YIG DOMAIN-CONTAINING PROTEIN"/>
    <property type="match status" value="1"/>
</dbReference>
<organism evidence="1 2">
    <name type="scientific">Ladona fulva</name>
    <name type="common">Scarce chaser dragonfly</name>
    <name type="synonym">Libellula fulva</name>
    <dbReference type="NCBI Taxonomy" id="123851"/>
    <lineage>
        <taxon>Eukaryota</taxon>
        <taxon>Metazoa</taxon>
        <taxon>Ecdysozoa</taxon>
        <taxon>Arthropoda</taxon>
        <taxon>Hexapoda</taxon>
        <taxon>Insecta</taxon>
        <taxon>Pterygota</taxon>
        <taxon>Palaeoptera</taxon>
        <taxon>Odonata</taxon>
        <taxon>Epiprocta</taxon>
        <taxon>Anisoptera</taxon>
        <taxon>Libelluloidea</taxon>
        <taxon>Libellulidae</taxon>
        <taxon>Ladona</taxon>
    </lineage>
</organism>
<comment type="caution">
    <text evidence="1">The sequence shown here is derived from an EMBL/GenBank/DDBJ whole genome shotgun (WGS) entry which is preliminary data.</text>
</comment>
<accession>A0A8K0KK57</accession>
<reference evidence="1" key="1">
    <citation type="submission" date="2013-04" db="EMBL/GenBank/DDBJ databases">
        <authorList>
            <person name="Qu J."/>
            <person name="Murali S.C."/>
            <person name="Bandaranaike D."/>
            <person name="Bellair M."/>
            <person name="Blankenburg K."/>
            <person name="Chao H."/>
            <person name="Dinh H."/>
            <person name="Doddapaneni H."/>
            <person name="Downs B."/>
            <person name="Dugan-Rocha S."/>
            <person name="Elkadiri S."/>
            <person name="Gnanaolivu R.D."/>
            <person name="Hernandez B."/>
            <person name="Javaid M."/>
            <person name="Jayaseelan J.C."/>
            <person name="Lee S."/>
            <person name="Li M."/>
            <person name="Ming W."/>
            <person name="Munidasa M."/>
            <person name="Muniz J."/>
            <person name="Nguyen L."/>
            <person name="Ongeri F."/>
            <person name="Osuji N."/>
            <person name="Pu L.-L."/>
            <person name="Puazo M."/>
            <person name="Qu C."/>
            <person name="Quiroz J."/>
            <person name="Raj R."/>
            <person name="Weissenberger G."/>
            <person name="Xin Y."/>
            <person name="Zou X."/>
            <person name="Han Y."/>
            <person name="Richards S."/>
            <person name="Worley K."/>
            <person name="Muzny D."/>
            <person name="Gibbs R."/>
        </authorList>
    </citation>
    <scope>NUCLEOTIDE SEQUENCE</scope>
    <source>
        <strain evidence="1">Sampled in the wild</strain>
    </source>
</reference>
<evidence type="ECO:0000313" key="2">
    <source>
        <dbReference type="Proteomes" id="UP000792457"/>
    </source>
</evidence>
<sequence>MDVRSKCRGIKRLTLVYTRSFHLLHLLFDDYVIHLIDVLHSELQAKEMLRNVSCEFPPELDAHWEMISVQSSSIQQRRPDASVCAGFGGVVRDTGLDKFSFCHKGVDTDDTMSCDPSRDGTTLYSDYSQLENVADDAQDIPEMNHQGAVVLDYQNHVEPYTTYENDSDCRNGYKISGRSCMFPVFNQWLAIEDVVRSRVSDVGFKKRAVIEGKLSKLLLDKETAHAKENSTVTSALPNFHDRVLNLSKHRFGDSEMDLLSKGLNFAPHLPVTKRDIQLLAVDCEIALHRKSPLIQHQVADLLSLHSNDSAFVSHNRQHSMVLRSINENIQKNNLVIQKADKGNCVVILNKSDYLSKCSDFIEKAKLKVLPKDPTRLFQNAVKKAVRECNLFSQGEITKLTYMNLMPPRLYDLPKIHKKDHPIRPVVSGIGALTHKLASKLTLLISSLLKVKPTHTIKNSMDLVQKIKNFKVPHSTKLVSFDVIDLFTSIPPEEAQKIHAVDSEDMTENETIPSKPRDERSMRYTNSTVLYYNSNDCNFGICSQHVSSHHDHDELTTAGAYYHDHSGLMQSISANIYHSYAPNSSFHYNRRLTF</sequence>
<dbReference type="Proteomes" id="UP000792457">
    <property type="component" value="Unassembled WGS sequence"/>
</dbReference>
<keyword evidence="2" id="KW-1185">Reference proteome</keyword>
<reference evidence="1" key="2">
    <citation type="submission" date="2017-10" db="EMBL/GenBank/DDBJ databases">
        <title>Ladona fulva Genome sequencing and assembly.</title>
        <authorList>
            <person name="Murali S."/>
            <person name="Richards S."/>
            <person name="Bandaranaike D."/>
            <person name="Bellair M."/>
            <person name="Blankenburg K."/>
            <person name="Chao H."/>
            <person name="Dinh H."/>
            <person name="Doddapaneni H."/>
            <person name="Dugan-Rocha S."/>
            <person name="Elkadiri S."/>
            <person name="Gnanaolivu R."/>
            <person name="Hernandez B."/>
            <person name="Skinner E."/>
            <person name="Javaid M."/>
            <person name="Lee S."/>
            <person name="Li M."/>
            <person name="Ming W."/>
            <person name="Munidasa M."/>
            <person name="Muniz J."/>
            <person name="Nguyen L."/>
            <person name="Hughes D."/>
            <person name="Osuji N."/>
            <person name="Pu L.-L."/>
            <person name="Puazo M."/>
            <person name="Qu C."/>
            <person name="Quiroz J."/>
            <person name="Raj R."/>
            <person name="Weissenberger G."/>
            <person name="Xin Y."/>
            <person name="Zou X."/>
            <person name="Han Y."/>
            <person name="Worley K."/>
            <person name="Muzny D."/>
            <person name="Gibbs R."/>
        </authorList>
    </citation>
    <scope>NUCLEOTIDE SEQUENCE</scope>
    <source>
        <strain evidence="1">Sampled in the wild</strain>
    </source>
</reference>
<gene>
    <name evidence="1" type="ORF">J437_LFUL015426</name>
</gene>
<dbReference type="AlphaFoldDB" id="A0A8K0KK57"/>
<dbReference type="OrthoDB" id="10058657at2759"/>
<dbReference type="PANTHER" id="PTHR21301">
    <property type="entry name" value="REVERSE TRANSCRIPTASE"/>
    <property type="match status" value="1"/>
</dbReference>
<protein>
    <submittedName>
        <fullName evidence="1">Uncharacterized protein</fullName>
    </submittedName>
</protein>
<dbReference type="EMBL" id="KZ308987">
    <property type="protein sequence ID" value="KAG8236082.1"/>
    <property type="molecule type" value="Genomic_DNA"/>
</dbReference>
<evidence type="ECO:0000313" key="1">
    <source>
        <dbReference type="EMBL" id="KAG8236082.1"/>
    </source>
</evidence>
<name>A0A8K0KK57_LADFU</name>